<evidence type="ECO:0000256" key="5">
    <source>
        <dbReference type="ARBA" id="ARBA00022857"/>
    </source>
</evidence>
<dbReference type="Gene3D" id="3.40.430.10">
    <property type="entry name" value="Dihydrofolate Reductase, subunit A"/>
    <property type="match status" value="1"/>
</dbReference>
<dbReference type="GO" id="GO:0046655">
    <property type="term" value="P:folic acid metabolic process"/>
    <property type="evidence" value="ECO:0007669"/>
    <property type="project" value="TreeGrafter"/>
</dbReference>
<evidence type="ECO:0000256" key="4">
    <source>
        <dbReference type="ARBA" id="ARBA00022563"/>
    </source>
</evidence>
<evidence type="ECO:0000256" key="8">
    <source>
        <dbReference type="PIRNR" id="PIRNR000194"/>
    </source>
</evidence>
<dbReference type="AlphaFoldDB" id="A0A517U5N6"/>
<keyword evidence="12" id="KW-1185">Reference proteome</keyword>
<dbReference type="InterPro" id="IPR017925">
    <property type="entry name" value="DHFR_CS"/>
</dbReference>
<dbReference type="SUPFAM" id="SSF53597">
    <property type="entry name" value="Dihydrofolate reductase-like"/>
    <property type="match status" value="1"/>
</dbReference>
<dbReference type="CDD" id="cd00209">
    <property type="entry name" value="DHFR"/>
    <property type="match status" value="1"/>
</dbReference>
<dbReference type="UniPathway" id="UPA00077">
    <property type="reaction ID" value="UER00158"/>
</dbReference>
<accession>A0A517U5N6</accession>
<dbReference type="PROSITE" id="PS00075">
    <property type="entry name" value="DHFR_1"/>
    <property type="match status" value="1"/>
</dbReference>
<evidence type="ECO:0000256" key="2">
    <source>
        <dbReference type="ARBA" id="ARBA00009539"/>
    </source>
</evidence>
<evidence type="ECO:0000313" key="11">
    <source>
        <dbReference type="EMBL" id="QDT75942.1"/>
    </source>
</evidence>
<comment type="similarity">
    <text evidence="2 8 9">Belongs to the dihydrofolate reductase family.</text>
</comment>
<evidence type="ECO:0000256" key="1">
    <source>
        <dbReference type="ARBA" id="ARBA00004903"/>
    </source>
</evidence>
<comment type="function">
    <text evidence="7 8">Key enzyme in folate metabolism. Catalyzes an essential reaction for de novo glycine and purine synthesis, and for DNA precursor synthesis.</text>
</comment>
<evidence type="ECO:0000256" key="9">
    <source>
        <dbReference type="RuleBase" id="RU004474"/>
    </source>
</evidence>
<name>A0A517U5N6_9BACT</name>
<dbReference type="GO" id="GO:0046654">
    <property type="term" value="P:tetrahydrofolate biosynthetic process"/>
    <property type="evidence" value="ECO:0007669"/>
    <property type="project" value="UniProtKB-UniPathway"/>
</dbReference>
<keyword evidence="4 8" id="KW-0554">One-carbon metabolism</keyword>
<dbReference type="GO" id="GO:0006730">
    <property type="term" value="P:one-carbon metabolic process"/>
    <property type="evidence" value="ECO:0007669"/>
    <property type="project" value="UniProtKB-KW"/>
</dbReference>
<dbReference type="RefSeq" id="WP_145435707.1">
    <property type="nucleotide sequence ID" value="NZ_CP036339.1"/>
</dbReference>
<organism evidence="11 12">
    <name type="scientific">Lacipirellula limnantheis</name>
    <dbReference type="NCBI Taxonomy" id="2528024"/>
    <lineage>
        <taxon>Bacteria</taxon>
        <taxon>Pseudomonadati</taxon>
        <taxon>Planctomycetota</taxon>
        <taxon>Planctomycetia</taxon>
        <taxon>Pirellulales</taxon>
        <taxon>Lacipirellulaceae</taxon>
        <taxon>Lacipirellula</taxon>
    </lineage>
</organism>
<dbReference type="EC" id="1.5.1.3" evidence="3 8"/>
<protein>
    <recommendedName>
        <fullName evidence="3 8">Dihydrofolate reductase</fullName>
        <ecNumber evidence="3 8">1.5.1.3</ecNumber>
    </recommendedName>
</protein>
<feature type="domain" description="DHFR" evidence="10">
    <location>
        <begin position="2"/>
        <end position="162"/>
    </location>
</feature>
<dbReference type="GO" id="GO:0004146">
    <property type="term" value="F:dihydrofolate reductase activity"/>
    <property type="evidence" value="ECO:0007669"/>
    <property type="project" value="UniProtKB-EC"/>
</dbReference>
<dbReference type="Pfam" id="PF00186">
    <property type="entry name" value="DHFR_1"/>
    <property type="match status" value="1"/>
</dbReference>
<comment type="pathway">
    <text evidence="1 8">Cofactor biosynthesis; tetrahydrofolate biosynthesis; 5,6,7,8-tetrahydrofolate from 7,8-dihydrofolate: step 1/1.</text>
</comment>
<dbReference type="KEGG" id="llh:I41_51870"/>
<gene>
    <name evidence="11" type="primary">dfrA</name>
    <name evidence="11" type="ORF">I41_51870</name>
</gene>
<sequence>MIVSLIVAAAENDVIGRQNDLPWRLSADLQRFKKLTMGHAVVMGRKTYESIGRPLPGRRMIVVTRQADYQADGVEVVGSMEAAVDLAAKQGETELFIIGGAEIFAHFLPRADRLYWTRVHVSVDGDVRFPALDRGAWRLVESVRHEADVNNEHPYSFEHYERVGTG</sequence>
<reference evidence="11 12" key="1">
    <citation type="submission" date="2019-02" db="EMBL/GenBank/DDBJ databases">
        <title>Deep-cultivation of Planctomycetes and their phenomic and genomic characterization uncovers novel biology.</title>
        <authorList>
            <person name="Wiegand S."/>
            <person name="Jogler M."/>
            <person name="Boedeker C."/>
            <person name="Pinto D."/>
            <person name="Vollmers J."/>
            <person name="Rivas-Marin E."/>
            <person name="Kohn T."/>
            <person name="Peeters S.H."/>
            <person name="Heuer A."/>
            <person name="Rast P."/>
            <person name="Oberbeckmann S."/>
            <person name="Bunk B."/>
            <person name="Jeske O."/>
            <person name="Meyerdierks A."/>
            <person name="Storesund J.E."/>
            <person name="Kallscheuer N."/>
            <person name="Luecker S."/>
            <person name="Lage O.M."/>
            <person name="Pohl T."/>
            <person name="Merkel B.J."/>
            <person name="Hornburger P."/>
            <person name="Mueller R.-W."/>
            <person name="Bruemmer F."/>
            <person name="Labrenz M."/>
            <person name="Spormann A.M."/>
            <person name="Op den Camp H."/>
            <person name="Overmann J."/>
            <person name="Amann R."/>
            <person name="Jetten M.S.M."/>
            <person name="Mascher T."/>
            <person name="Medema M.H."/>
            <person name="Devos D.P."/>
            <person name="Kaster A.-K."/>
            <person name="Ovreas L."/>
            <person name="Rohde M."/>
            <person name="Galperin M.Y."/>
            <person name="Jogler C."/>
        </authorList>
    </citation>
    <scope>NUCLEOTIDE SEQUENCE [LARGE SCALE GENOMIC DNA]</scope>
    <source>
        <strain evidence="11 12">I41</strain>
    </source>
</reference>
<dbReference type="PANTHER" id="PTHR48069:SF3">
    <property type="entry name" value="DIHYDROFOLATE REDUCTASE"/>
    <property type="match status" value="1"/>
</dbReference>
<dbReference type="GO" id="GO:0005829">
    <property type="term" value="C:cytosol"/>
    <property type="evidence" value="ECO:0007669"/>
    <property type="project" value="TreeGrafter"/>
</dbReference>
<evidence type="ECO:0000256" key="3">
    <source>
        <dbReference type="ARBA" id="ARBA00012856"/>
    </source>
</evidence>
<proteinExistence type="inferred from homology"/>
<dbReference type="FunFam" id="3.40.430.10:FF:000001">
    <property type="entry name" value="Dihydrofolate reductase"/>
    <property type="match status" value="1"/>
</dbReference>
<keyword evidence="6 8" id="KW-0560">Oxidoreductase</keyword>
<evidence type="ECO:0000259" key="10">
    <source>
        <dbReference type="PROSITE" id="PS51330"/>
    </source>
</evidence>
<dbReference type="GO" id="GO:0070401">
    <property type="term" value="F:NADP+ binding"/>
    <property type="evidence" value="ECO:0007669"/>
    <property type="project" value="UniProtKB-ARBA"/>
</dbReference>
<dbReference type="InterPro" id="IPR012259">
    <property type="entry name" value="DHFR"/>
</dbReference>
<dbReference type="OrthoDB" id="9804315at2"/>
<dbReference type="EMBL" id="CP036339">
    <property type="protein sequence ID" value="QDT75942.1"/>
    <property type="molecule type" value="Genomic_DNA"/>
</dbReference>
<dbReference type="PIRSF" id="PIRSF000194">
    <property type="entry name" value="DHFR"/>
    <property type="match status" value="1"/>
</dbReference>
<dbReference type="PROSITE" id="PS51330">
    <property type="entry name" value="DHFR_2"/>
    <property type="match status" value="1"/>
</dbReference>
<dbReference type="Proteomes" id="UP000317909">
    <property type="component" value="Chromosome"/>
</dbReference>
<dbReference type="PANTHER" id="PTHR48069">
    <property type="entry name" value="DIHYDROFOLATE REDUCTASE"/>
    <property type="match status" value="1"/>
</dbReference>
<evidence type="ECO:0000313" key="12">
    <source>
        <dbReference type="Proteomes" id="UP000317909"/>
    </source>
</evidence>
<dbReference type="GO" id="GO:0046452">
    <property type="term" value="P:dihydrofolate metabolic process"/>
    <property type="evidence" value="ECO:0007669"/>
    <property type="project" value="TreeGrafter"/>
</dbReference>
<evidence type="ECO:0000256" key="6">
    <source>
        <dbReference type="ARBA" id="ARBA00023002"/>
    </source>
</evidence>
<evidence type="ECO:0000256" key="7">
    <source>
        <dbReference type="ARBA" id="ARBA00025067"/>
    </source>
</evidence>
<keyword evidence="5 8" id="KW-0521">NADP</keyword>
<comment type="catalytic activity">
    <reaction evidence="8">
        <text>(6S)-5,6,7,8-tetrahydrofolate + NADP(+) = 7,8-dihydrofolate + NADPH + H(+)</text>
        <dbReference type="Rhea" id="RHEA:15009"/>
        <dbReference type="ChEBI" id="CHEBI:15378"/>
        <dbReference type="ChEBI" id="CHEBI:57451"/>
        <dbReference type="ChEBI" id="CHEBI:57453"/>
        <dbReference type="ChEBI" id="CHEBI:57783"/>
        <dbReference type="ChEBI" id="CHEBI:58349"/>
        <dbReference type="EC" id="1.5.1.3"/>
    </reaction>
</comment>
<dbReference type="InterPro" id="IPR001796">
    <property type="entry name" value="DHFR_dom"/>
</dbReference>
<dbReference type="InterPro" id="IPR024072">
    <property type="entry name" value="DHFR-like_dom_sf"/>
</dbReference>
<dbReference type="PRINTS" id="PR00070">
    <property type="entry name" value="DHFR"/>
</dbReference>